<dbReference type="EnsemblMetazoa" id="XM_028659928.1">
    <property type="protein sequence ID" value="XP_028515729.1"/>
    <property type="gene ID" value="LOC110241941"/>
</dbReference>
<evidence type="ECO:0000313" key="13">
    <source>
        <dbReference type="Proteomes" id="UP000887567"/>
    </source>
</evidence>
<dbReference type="CDD" id="cd00637">
    <property type="entry name" value="7tm_classA_rhodopsin-like"/>
    <property type="match status" value="1"/>
</dbReference>
<dbReference type="EnsemblMetazoa" id="XM_028659931.1">
    <property type="protein sequence ID" value="XP_028515732.1"/>
    <property type="gene ID" value="LOC110241941"/>
</dbReference>
<name>A0A913YL25_EXADI</name>
<dbReference type="EnsemblMetazoa" id="XM_028659926.1">
    <property type="protein sequence ID" value="XP_028515727.1"/>
    <property type="gene ID" value="LOC110241941"/>
</dbReference>
<dbReference type="RefSeq" id="XP_028515726.1">
    <property type="nucleotide sequence ID" value="XM_028659925.1"/>
</dbReference>
<feature type="transmembrane region" description="Helical" evidence="10">
    <location>
        <begin position="62"/>
        <end position="83"/>
    </location>
</feature>
<dbReference type="Gene3D" id="1.20.1070.10">
    <property type="entry name" value="Rhodopsin 7-helix transmembrane proteins"/>
    <property type="match status" value="1"/>
</dbReference>
<dbReference type="OrthoDB" id="9445642at2759"/>
<comment type="similarity">
    <text evidence="9">Belongs to the G-protein coupled receptor 1 family.</text>
</comment>
<dbReference type="EnsemblMetazoa" id="XM_028659932.1">
    <property type="protein sequence ID" value="XP_028515733.1"/>
    <property type="gene ID" value="LOC110241941"/>
</dbReference>
<evidence type="ECO:0000256" key="10">
    <source>
        <dbReference type="SAM" id="Phobius"/>
    </source>
</evidence>
<feature type="transmembrane region" description="Helical" evidence="10">
    <location>
        <begin position="180"/>
        <end position="201"/>
    </location>
</feature>
<keyword evidence="6 10" id="KW-0472">Membrane</keyword>
<dbReference type="PRINTS" id="PR00237">
    <property type="entry name" value="GPCRRHODOPSN"/>
</dbReference>
<keyword evidence="13" id="KW-1185">Reference proteome</keyword>
<feature type="transmembrane region" description="Helical" evidence="10">
    <location>
        <begin position="103"/>
        <end position="129"/>
    </location>
</feature>
<evidence type="ECO:0000256" key="6">
    <source>
        <dbReference type="ARBA" id="ARBA00023136"/>
    </source>
</evidence>
<dbReference type="SUPFAM" id="SSF81321">
    <property type="entry name" value="Family A G protein-coupled receptor-like"/>
    <property type="match status" value="1"/>
</dbReference>
<dbReference type="RefSeq" id="XP_028515732.1">
    <property type="nucleotide sequence ID" value="XM_028659931.1"/>
</dbReference>
<keyword evidence="8 9" id="KW-0807">Transducer</keyword>
<dbReference type="EnsemblMetazoa" id="XM_021047866.2">
    <property type="protein sequence ID" value="XP_020903525.1"/>
    <property type="gene ID" value="LOC110241941"/>
</dbReference>
<dbReference type="EnsemblMetazoa" id="XM_028659927.1">
    <property type="protein sequence ID" value="XP_028515728.1"/>
    <property type="gene ID" value="LOC110241941"/>
</dbReference>
<sequence>MTNCTWNATNCNNYYRDAANLWLMFFMYNLPLIILGVLTICANGMILIVYIRTRLLKTATNFFLVAIALSDFLAGLIGIPTYIACNATYGYVTHLCESHATIFVFTSLCTISFIAVITADRYIAILYSLRYNVLMTKQRAKIIILVAMVTALILSVLPYFWVRSGKLHNPTADQRRADIIYTICILIPIVAAFPLMVYAYFRIFLEIRRQHKLTQEHERLRGDESSTTEREIRTVCVFAVMMIAYVFCWTPLAVIRVNLFISKSFGVLSPIPRYILQSLPFVTSFINPCCYGLGKKDFRHALSQSCKCGRVSSNQRRHDPTKITVC</sequence>
<dbReference type="RefSeq" id="XP_028515728.1">
    <property type="nucleotide sequence ID" value="XM_028659927.1"/>
</dbReference>
<dbReference type="PANTHER" id="PTHR24249:SF372">
    <property type="entry name" value="G-PROTEIN COUPLED RECEPTORS FAMILY 1 PROFILE DOMAIN-CONTAINING PROTEIN"/>
    <property type="match status" value="1"/>
</dbReference>
<evidence type="ECO:0000256" key="5">
    <source>
        <dbReference type="ARBA" id="ARBA00023040"/>
    </source>
</evidence>
<keyword evidence="4 10" id="KW-1133">Transmembrane helix</keyword>
<dbReference type="RefSeq" id="XP_028515723.1">
    <property type="nucleotide sequence ID" value="XM_028659922.1"/>
</dbReference>
<dbReference type="EnsemblMetazoa" id="XM_028659933.1">
    <property type="protein sequence ID" value="XP_028515734.1"/>
    <property type="gene ID" value="LOC110241941"/>
</dbReference>
<feature type="transmembrane region" description="Helical" evidence="10">
    <location>
        <begin position="235"/>
        <end position="254"/>
    </location>
</feature>
<dbReference type="RefSeq" id="XP_020903525.1">
    <property type="nucleotide sequence ID" value="XM_021047866.2"/>
</dbReference>
<dbReference type="RefSeq" id="XP_028515730.1">
    <property type="nucleotide sequence ID" value="XM_028659929.1"/>
</dbReference>
<dbReference type="RefSeq" id="XP_028515729.1">
    <property type="nucleotide sequence ID" value="XM_028659928.1"/>
</dbReference>
<dbReference type="InterPro" id="IPR000276">
    <property type="entry name" value="GPCR_Rhodpsn"/>
</dbReference>
<dbReference type="EnsemblMetazoa" id="XM_028659929.1">
    <property type="protein sequence ID" value="XP_028515730.1"/>
    <property type="gene ID" value="LOC110241941"/>
</dbReference>
<feature type="transmembrane region" description="Helical" evidence="10">
    <location>
        <begin position="141"/>
        <end position="160"/>
    </location>
</feature>
<dbReference type="PANTHER" id="PTHR24249">
    <property type="entry name" value="HISTAMINE RECEPTOR-RELATED G-PROTEIN COUPLED RECEPTOR"/>
    <property type="match status" value="1"/>
</dbReference>
<dbReference type="InterPro" id="IPR017452">
    <property type="entry name" value="GPCR_Rhodpsn_7TM"/>
</dbReference>
<keyword evidence="3 9" id="KW-0812">Transmembrane</keyword>
<keyword evidence="7 9" id="KW-0675">Receptor</keyword>
<dbReference type="RefSeq" id="XP_028515733.1">
    <property type="nucleotide sequence ID" value="XM_028659932.1"/>
</dbReference>
<dbReference type="EnsemblMetazoa" id="XM_028659925.1">
    <property type="protein sequence ID" value="XP_028515726.1"/>
    <property type="gene ID" value="LOC110241941"/>
</dbReference>
<evidence type="ECO:0000256" key="3">
    <source>
        <dbReference type="ARBA" id="ARBA00022692"/>
    </source>
</evidence>
<dbReference type="GeneID" id="110241941"/>
<keyword evidence="5 9" id="KW-0297">G-protein coupled receptor</keyword>
<evidence type="ECO:0000313" key="12">
    <source>
        <dbReference type="EnsemblMetazoa" id="XP_028515733.1"/>
    </source>
</evidence>
<dbReference type="EnsemblMetazoa" id="XM_028659924.1">
    <property type="protein sequence ID" value="XP_028515725.1"/>
    <property type="gene ID" value="LOC110241941"/>
</dbReference>
<protein>
    <recommendedName>
        <fullName evidence="11">G-protein coupled receptors family 1 profile domain-containing protein</fullName>
    </recommendedName>
</protein>
<dbReference type="RefSeq" id="XP_028515724.1">
    <property type="nucleotide sequence ID" value="XM_028659923.1"/>
</dbReference>
<dbReference type="EnsemblMetazoa" id="XM_028659923.1">
    <property type="protein sequence ID" value="XP_028515724.1"/>
    <property type="gene ID" value="LOC110241941"/>
</dbReference>
<dbReference type="EnsemblMetazoa" id="XM_028659921.1">
    <property type="protein sequence ID" value="XP_028515722.1"/>
    <property type="gene ID" value="LOC110241941"/>
</dbReference>
<dbReference type="RefSeq" id="XP_028515725.1">
    <property type="nucleotide sequence ID" value="XM_028659924.1"/>
</dbReference>
<evidence type="ECO:0000256" key="2">
    <source>
        <dbReference type="ARBA" id="ARBA00022475"/>
    </source>
</evidence>
<feature type="transmembrane region" description="Helical" evidence="10">
    <location>
        <begin position="25"/>
        <end position="50"/>
    </location>
</feature>
<evidence type="ECO:0000256" key="9">
    <source>
        <dbReference type="RuleBase" id="RU000688"/>
    </source>
</evidence>
<dbReference type="InterPro" id="IPR050569">
    <property type="entry name" value="TAAR"/>
</dbReference>
<dbReference type="RefSeq" id="XP_028515722.1">
    <property type="nucleotide sequence ID" value="XM_028659921.1"/>
</dbReference>
<dbReference type="RefSeq" id="XP_028515727.1">
    <property type="nucleotide sequence ID" value="XM_028659926.1"/>
</dbReference>
<reference evidence="12" key="1">
    <citation type="submission" date="2022-11" db="UniProtKB">
        <authorList>
            <consortium name="EnsemblMetazoa"/>
        </authorList>
    </citation>
    <scope>IDENTIFICATION</scope>
</reference>
<dbReference type="KEGG" id="epa:110241941"/>
<dbReference type="Proteomes" id="UP000887567">
    <property type="component" value="Unplaced"/>
</dbReference>
<accession>A0A913YL25</accession>
<dbReference type="Pfam" id="PF00001">
    <property type="entry name" value="7tm_1"/>
    <property type="match status" value="1"/>
</dbReference>
<dbReference type="RefSeq" id="XP_028515731.1">
    <property type="nucleotide sequence ID" value="XM_028659930.1"/>
</dbReference>
<organism evidence="12 13">
    <name type="scientific">Exaiptasia diaphana</name>
    <name type="common">Tropical sea anemone</name>
    <name type="synonym">Aiptasia pulchella</name>
    <dbReference type="NCBI Taxonomy" id="2652724"/>
    <lineage>
        <taxon>Eukaryota</taxon>
        <taxon>Metazoa</taxon>
        <taxon>Cnidaria</taxon>
        <taxon>Anthozoa</taxon>
        <taxon>Hexacorallia</taxon>
        <taxon>Actiniaria</taxon>
        <taxon>Aiptasiidae</taxon>
        <taxon>Exaiptasia</taxon>
    </lineage>
</organism>
<dbReference type="EnsemblMetazoa" id="XM_028659922.1">
    <property type="protein sequence ID" value="XP_028515723.1"/>
    <property type="gene ID" value="LOC110241941"/>
</dbReference>
<dbReference type="GO" id="GO:0004930">
    <property type="term" value="F:G protein-coupled receptor activity"/>
    <property type="evidence" value="ECO:0007669"/>
    <property type="project" value="UniProtKB-KW"/>
</dbReference>
<dbReference type="GO" id="GO:0005886">
    <property type="term" value="C:plasma membrane"/>
    <property type="evidence" value="ECO:0007669"/>
    <property type="project" value="UniProtKB-SubCell"/>
</dbReference>
<dbReference type="AlphaFoldDB" id="A0A913YL25"/>
<dbReference type="RefSeq" id="XP_028515734.1">
    <property type="nucleotide sequence ID" value="XM_028659933.1"/>
</dbReference>
<dbReference type="OMA" id="AGHYIEL"/>
<proteinExistence type="inferred from homology"/>
<evidence type="ECO:0000256" key="4">
    <source>
        <dbReference type="ARBA" id="ARBA00022989"/>
    </source>
</evidence>
<comment type="subcellular location">
    <subcellularLocation>
        <location evidence="1">Cell membrane</location>
        <topology evidence="1">Multi-pass membrane protein</topology>
    </subcellularLocation>
</comment>
<evidence type="ECO:0000256" key="8">
    <source>
        <dbReference type="ARBA" id="ARBA00023224"/>
    </source>
</evidence>
<keyword evidence="2" id="KW-1003">Cell membrane</keyword>
<evidence type="ECO:0000259" key="11">
    <source>
        <dbReference type="PROSITE" id="PS50262"/>
    </source>
</evidence>
<feature type="domain" description="G-protein coupled receptors family 1 profile" evidence="11">
    <location>
        <begin position="42"/>
        <end position="291"/>
    </location>
</feature>
<evidence type="ECO:0000256" key="7">
    <source>
        <dbReference type="ARBA" id="ARBA00023170"/>
    </source>
</evidence>
<evidence type="ECO:0000256" key="1">
    <source>
        <dbReference type="ARBA" id="ARBA00004651"/>
    </source>
</evidence>
<dbReference type="EnsemblMetazoa" id="XM_028659930.1">
    <property type="protein sequence ID" value="XP_028515731.1"/>
    <property type="gene ID" value="LOC110241941"/>
</dbReference>
<dbReference type="PROSITE" id="PS00237">
    <property type="entry name" value="G_PROTEIN_RECEP_F1_1"/>
    <property type="match status" value="1"/>
</dbReference>
<dbReference type="PROSITE" id="PS50262">
    <property type="entry name" value="G_PROTEIN_RECEP_F1_2"/>
    <property type="match status" value="1"/>
</dbReference>